<dbReference type="RefSeq" id="WP_133284774.1">
    <property type="nucleotide sequence ID" value="NZ_SMSI01000002.1"/>
</dbReference>
<sequence length="285" mass="31497">MKHVSPPTAVDMAPALLYRGTVMHQRMRPVGHRFDYEVFSLLIDLDRLPEADALSPLFSVNGFNLLSFCETDHVRGSDADGLRAHVDTLLKDAGMTEAPARILLACYPRVLGKVFNPLSVFYAYDAAGGLTALVYQVRNTFGEDHTYVCPVEAGDMSPAGIRQERKKLFHVSPFLDMELTYHFRMSFPGETLKWRILETDADGPLLAATYAAKAKPLSTAEILRNVMRIPMLTWKILGGIHYEALRLWLKGVTFFSKPEPPARVSYPGAGAGNKTGHALSSGEDA</sequence>
<evidence type="ECO:0000313" key="3">
    <source>
        <dbReference type="Proteomes" id="UP000295131"/>
    </source>
</evidence>
<dbReference type="Pfam" id="PF07103">
    <property type="entry name" value="DUF1365"/>
    <property type="match status" value="1"/>
</dbReference>
<dbReference type="PANTHER" id="PTHR33973">
    <property type="entry name" value="OS07G0153300 PROTEIN"/>
    <property type="match status" value="1"/>
</dbReference>
<dbReference type="InterPro" id="IPR010775">
    <property type="entry name" value="DUF1365"/>
</dbReference>
<dbReference type="EMBL" id="SMSI01000002">
    <property type="protein sequence ID" value="TDH36074.1"/>
    <property type="molecule type" value="Genomic_DNA"/>
</dbReference>
<evidence type="ECO:0000256" key="1">
    <source>
        <dbReference type="SAM" id="MobiDB-lite"/>
    </source>
</evidence>
<evidence type="ECO:0000313" key="2">
    <source>
        <dbReference type="EMBL" id="TDH36074.1"/>
    </source>
</evidence>
<dbReference type="OrthoDB" id="9778801at2"/>
<feature type="region of interest" description="Disordered" evidence="1">
    <location>
        <begin position="265"/>
        <end position="285"/>
    </location>
</feature>
<comment type="caution">
    <text evidence="2">The sequence shown here is derived from an EMBL/GenBank/DDBJ whole genome shotgun (WGS) entry which is preliminary data.</text>
</comment>
<proteinExistence type="predicted"/>
<organism evidence="2 3">
    <name type="scientific">Pseudohoeflea suaedae</name>
    <dbReference type="NCBI Taxonomy" id="877384"/>
    <lineage>
        <taxon>Bacteria</taxon>
        <taxon>Pseudomonadati</taxon>
        <taxon>Pseudomonadota</taxon>
        <taxon>Alphaproteobacteria</taxon>
        <taxon>Hyphomicrobiales</taxon>
        <taxon>Rhizobiaceae</taxon>
        <taxon>Pseudohoeflea</taxon>
    </lineage>
</organism>
<accession>A0A4R5PLD5</accession>
<protein>
    <submittedName>
        <fullName evidence="2">DUF1365 domain-containing protein</fullName>
    </submittedName>
</protein>
<dbReference type="AlphaFoldDB" id="A0A4R5PLD5"/>
<dbReference type="PANTHER" id="PTHR33973:SF4">
    <property type="entry name" value="OS07G0153300 PROTEIN"/>
    <property type="match status" value="1"/>
</dbReference>
<gene>
    <name evidence="2" type="ORF">E2A64_12310</name>
</gene>
<reference evidence="2 3" key="1">
    <citation type="journal article" date="2013" name="Int. J. Syst. Evol. Microbiol.">
        <title>Hoeflea suaedae sp. nov., an endophytic bacterium isolated from the root of the halophyte Suaeda maritima.</title>
        <authorList>
            <person name="Chung E.J."/>
            <person name="Park J.A."/>
            <person name="Pramanik P."/>
            <person name="Bibi F."/>
            <person name="Jeon C.O."/>
            <person name="Chung Y.R."/>
        </authorList>
    </citation>
    <scope>NUCLEOTIDE SEQUENCE [LARGE SCALE GENOMIC DNA]</scope>
    <source>
        <strain evidence="2 3">YC6898</strain>
    </source>
</reference>
<dbReference type="Proteomes" id="UP000295131">
    <property type="component" value="Unassembled WGS sequence"/>
</dbReference>
<name>A0A4R5PLD5_9HYPH</name>
<keyword evidence="3" id="KW-1185">Reference proteome</keyword>